<keyword evidence="2" id="KW-0902">Two-component regulatory system</keyword>
<dbReference type="Pfam" id="PF00196">
    <property type="entry name" value="GerE"/>
    <property type="match status" value="1"/>
</dbReference>
<reference evidence="10 11" key="1">
    <citation type="submission" date="2015-01" db="EMBL/GenBank/DDBJ databases">
        <title>Erwinia tracheiphila.</title>
        <authorList>
            <person name="Shapiro L.R."/>
        </authorList>
    </citation>
    <scope>NUCLEOTIDE SEQUENCE [LARGE SCALE GENOMIC DNA]</scope>
    <source>
        <strain evidence="10 11">BuffGH</strain>
    </source>
</reference>
<keyword evidence="11" id="KW-1185">Reference proteome</keyword>
<dbReference type="GO" id="GO:0003677">
    <property type="term" value="F:DNA binding"/>
    <property type="evidence" value="ECO:0007669"/>
    <property type="project" value="UniProtKB-KW"/>
</dbReference>
<dbReference type="PANTHER" id="PTHR43214:SF41">
    <property type="entry name" value="NITRATE_NITRITE RESPONSE REGULATOR PROTEIN NARP"/>
    <property type="match status" value="1"/>
</dbReference>
<name>A0A0M2KGL4_9GAMM</name>
<dbReference type="PROSITE" id="PS50110">
    <property type="entry name" value="RESPONSE_REGULATORY"/>
    <property type="match status" value="1"/>
</dbReference>
<evidence type="ECO:0000256" key="2">
    <source>
        <dbReference type="ARBA" id="ARBA00023012"/>
    </source>
</evidence>
<dbReference type="SMART" id="SM00448">
    <property type="entry name" value="REC"/>
    <property type="match status" value="1"/>
</dbReference>
<evidence type="ECO:0000313" key="12">
    <source>
        <dbReference type="Proteomes" id="UP000264980"/>
    </source>
</evidence>
<dbReference type="Proteomes" id="UP000033924">
    <property type="component" value="Unassembled WGS sequence"/>
</dbReference>
<dbReference type="InterPro" id="IPR001789">
    <property type="entry name" value="Sig_transdc_resp-reg_receiver"/>
</dbReference>
<dbReference type="InterPro" id="IPR000792">
    <property type="entry name" value="Tscrpt_reg_LuxR_C"/>
</dbReference>
<dbReference type="EMBL" id="CP013970">
    <property type="protein sequence ID" value="AXF77208.1"/>
    <property type="molecule type" value="Genomic_DNA"/>
</dbReference>
<keyword evidence="3" id="KW-0805">Transcription regulation</keyword>
<dbReference type="InterPro" id="IPR058245">
    <property type="entry name" value="NreC/VraR/RcsB-like_REC"/>
</dbReference>
<dbReference type="PROSITE" id="PS00622">
    <property type="entry name" value="HTH_LUXR_1"/>
    <property type="match status" value="1"/>
</dbReference>
<dbReference type="CDD" id="cd06170">
    <property type="entry name" value="LuxR_C_like"/>
    <property type="match status" value="1"/>
</dbReference>
<feature type="modified residue" description="4-aspartylphosphate" evidence="6">
    <location>
        <position position="57"/>
    </location>
</feature>
<evidence type="ECO:0000256" key="5">
    <source>
        <dbReference type="ARBA" id="ARBA00023163"/>
    </source>
</evidence>
<dbReference type="CDD" id="cd17535">
    <property type="entry name" value="REC_NarL-like"/>
    <property type="match status" value="1"/>
</dbReference>
<dbReference type="AlphaFoldDB" id="A0A0M2KGL4"/>
<evidence type="ECO:0000313" key="9">
    <source>
        <dbReference type="EMBL" id="AXF77208.1"/>
    </source>
</evidence>
<evidence type="ECO:0000313" key="11">
    <source>
        <dbReference type="Proteomes" id="UP000033924"/>
    </source>
</evidence>
<dbReference type="InterPro" id="IPR011006">
    <property type="entry name" value="CheY-like_superfamily"/>
</dbReference>
<dbReference type="Pfam" id="PF00072">
    <property type="entry name" value="Response_reg"/>
    <property type="match status" value="1"/>
</dbReference>
<proteinExistence type="predicted"/>
<dbReference type="PRINTS" id="PR00038">
    <property type="entry name" value="HTHLUXR"/>
</dbReference>
<dbReference type="PROSITE" id="PS50043">
    <property type="entry name" value="HTH_LUXR_2"/>
    <property type="match status" value="1"/>
</dbReference>
<dbReference type="InterPro" id="IPR016032">
    <property type="entry name" value="Sig_transdc_resp-reg_C-effctor"/>
</dbReference>
<gene>
    <name evidence="9" type="ORF">AV903_16115</name>
    <name evidence="10" type="ORF">SY86_12630</name>
</gene>
<dbReference type="Proteomes" id="UP000264980">
    <property type="component" value="Chromosome"/>
</dbReference>
<feature type="domain" description="HTH luxR-type" evidence="7">
    <location>
        <begin position="145"/>
        <end position="210"/>
    </location>
</feature>
<keyword evidence="1 6" id="KW-0597">Phosphoprotein</keyword>
<dbReference type="STRING" id="65700.SY86_12630"/>
<dbReference type="SMART" id="SM00421">
    <property type="entry name" value="HTH_LUXR"/>
    <property type="match status" value="1"/>
</dbReference>
<dbReference type="Gene3D" id="3.40.50.2300">
    <property type="match status" value="1"/>
</dbReference>
<evidence type="ECO:0000256" key="1">
    <source>
        <dbReference type="ARBA" id="ARBA00022553"/>
    </source>
</evidence>
<dbReference type="EMBL" id="JXNU01000003">
    <property type="protein sequence ID" value="KKF36076.1"/>
    <property type="molecule type" value="Genomic_DNA"/>
</dbReference>
<evidence type="ECO:0000256" key="4">
    <source>
        <dbReference type="ARBA" id="ARBA00023125"/>
    </source>
</evidence>
<dbReference type="PATRIC" id="fig|65700.7.peg.3182"/>
<reference evidence="9 12" key="2">
    <citation type="submission" date="2016-01" db="EMBL/GenBank/DDBJ databases">
        <authorList>
            <person name="Oliw E.H."/>
        </authorList>
    </citation>
    <scope>NUCLEOTIDE SEQUENCE [LARGE SCALE GENOMIC DNA]</scope>
    <source>
        <strain evidence="9 12">MDcuke</strain>
    </source>
</reference>
<protein>
    <submittedName>
        <fullName evidence="9">DNA-binding response regulator</fullName>
    </submittedName>
    <submittedName>
        <fullName evidence="10">LuxR family transcriptional regulator</fullName>
    </submittedName>
</protein>
<accession>A0A0M2KGL4</accession>
<evidence type="ECO:0000313" key="10">
    <source>
        <dbReference type="EMBL" id="KKF36076.1"/>
    </source>
</evidence>
<dbReference type="InterPro" id="IPR039420">
    <property type="entry name" value="WalR-like"/>
</dbReference>
<evidence type="ECO:0000259" key="7">
    <source>
        <dbReference type="PROSITE" id="PS50043"/>
    </source>
</evidence>
<keyword evidence="4 9" id="KW-0238">DNA-binding</keyword>
<evidence type="ECO:0000256" key="3">
    <source>
        <dbReference type="ARBA" id="ARBA00023015"/>
    </source>
</evidence>
<evidence type="ECO:0000256" key="6">
    <source>
        <dbReference type="PROSITE-ProRule" id="PRU00169"/>
    </source>
</evidence>
<dbReference type="SUPFAM" id="SSF46894">
    <property type="entry name" value="C-terminal effector domain of the bipartite response regulators"/>
    <property type="match status" value="1"/>
</dbReference>
<dbReference type="SUPFAM" id="SSF52172">
    <property type="entry name" value="CheY-like"/>
    <property type="match status" value="1"/>
</dbReference>
<keyword evidence="5" id="KW-0804">Transcription</keyword>
<dbReference type="GO" id="GO:0006355">
    <property type="term" value="P:regulation of DNA-templated transcription"/>
    <property type="evidence" value="ECO:0007669"/>
    <property type="project" value="InterPro"/>
</dbReference>
<dbReference type="PANTHER" id="PTHR43214">
    <property type="entry name" value="TWO-COMPONENT RESPONSE REGULATOR"/>
    <property type="match status" value="1"/>
</dbReference>
<evidence type="ECO:0000259" key="8">
    <source>
        <dbReference type="PROSITE" id="PS50110"/>
    </source>
</evidence>
<sequence>MDNNIRLMVVDDHVIMREGLKQIFSLDERLVVVAEAGNGAQVMEGLRSEQVDLLLLDMSMPGLCGEDLITRIHLQYPKLPILILTMYSEPQIARRVLKCGALGYITKDNDPETLLAAIHRVARGQRFIDHELAEQIVFDEYTHQGEVLHERLTAREMQIMLMLARGEGVNNIAEALAISNKTVSTHKARLMEKMMFTTNADIVKYAISHRLIT</sequence>
<organism evidence="10 11">
    <name type="scientific">Erwinia tracheiphila</name>
    <dbReference type="NCBI Taxonomy" id="65700"/>
    <lineage>
        <taxon>Bacteria</taxon>
        <taxon>Pseudomonadati</taxon>
        <taxon>Pseudomonadota</taxon>
        <taxon>Gammaproteobacteria</taxon>
        <taxon>Enterobacterales</taxon>
        <taxon>Erwiniaceae</taxon>
        <taxon>Erwinia</taxon>
    </lineage>
</organism>
<feature type="domain" description="Response regulatory" evidence="8">
    <location>
        <begin position="6"/>
        <end position="122"/>
    </location>
</feature>
<dbReference type="GO" id="GO:0000160">
    <property type="term" value="P:phosphorelay signal transduction system"/>
    <property type="evidence" value="ECO:0007669"/>
    <property type="project" value="InterPro"/>
</dbReference>
<dbReference type="RefSeq" id="WP_016191017.1">
    <property type="nucleotide sequence ID" value="NZ_CP013970.1"/>
</dbReference>